<protein>
    <recommendedName>
        <fullName evidence="3">DUF177 domain-containing protein</fullName>
    </recommendedName>
</protein>
<gene>
    <name evidence="1" type="ORF">J2Z60_000012</name>
</gene>
<proteinExistence type="predicted"/>
<organism evidence="1 2">
    <name type="scientific">Lactobacillus colini</name>
    <dbReference type="NCBI Taxonomy" id="1819254"/>
    <lineage>
        <taxon>Bacteria</taxon>
        <taxon>Bacillati</taxon>
        <taxon>Bacillota</taxon>
        <taxon>Bacilli</taxon>
        <taxon>Lactobacillales</taxon>
        <taxon>Lactobacillaceae</taxon>
        <taxon>Lactobacillus</taxon>
    </lineage>
</organism>
<evidence type="ECO:0008006" key="3">
    <source>
        <dbReference type="Google" id="ProtNLM"/>
    </source>
</evidence>
<keyword evidence="2" id="KW-1185">Reference proteome</keyword>
<reference evidence="1 2" key="1">
    <citation type="submission" date="2021-03" db="EMBL/GenBank/DDBJ databases">
        <title>Genomic Encyclopedia of Type Strains, Phase IV (KMG-IV): sequencing the most valuable type-strain genomes for metagenomic binning, comparative biology and taxonomic classification.</title>
        <authorList>
            <person name="Goeker M."/>
        </authorList>
    </citation>
    <scope>NUCLEOTIDE SEQUENCE [LARGE SCALE GENOMIC DNA]</scope>
    <source>
        <strain evidence="1 2">DSM 101872</strain>
    </source>
</reference>
<accession>A0ABS4MAZ9</accession>
<evidence type="ECO:0000313" key="1">
    <source>
        <dbReference type="EMBL" id="MBP2056850.1"/>
    </source>
</evidence>
<dbReference type="RefSeq" id="WP_209685076.1">
    <property type="nucleotide sequence ID" value="NZ_JAGGLU010000001.1"/>
</dbReference>
<dbReference type="InterPro" id="IPR003772">
    <property type="entry name" value="YceD"/>
</dbReference>
<sequence>MLNYSYSQIKNSKNPVTHVDSDVELSSEFFERSKELITKAKNVHVTGDFFYQEPFVTGNFRVTADVEVPSTRSLKPVELHQDFTFTENYSDVKPTQEQLEEEDTIIMVEDDLIDLQTAVEDNLLLSLPSVVLTKDEKEKGIFPEGKDWRVISEKEYQEEKSGQENPAFAKLKDFFKSQDKN</sequence>
<name>A0ABS4MAZ9_9LACO</name>
<comment type="caution">
    <text evidence="1">The sequence shown here is derived from an EMBL/GenBank/DDBJ whole genome shotgun (WGS) entry which is preliminary data.</text>
</comment>
<dbReference type="Pfam" id="PF02620">
    <property type="entry name" value="YceD"/>
    <property type="match status" value="1"/>
</dbReference>
<dbReference type="EMBL" id="JAGGLU010000001">
    <property type="protein sequence ID" value="MBP2056850.1"/>
    <property type="molecule type" value="Genomic_DNA"/>
</dbReference>
<evidence type="ECO:0000313" key="2">
    <source>
        <dbReference type="Proteomes" id="UP001519292"/>
    </source>
</evidence>
<dbReference type="Proteomes" id="UP001519292">
    <property type="component" value="Unassembled WGS sequence"/>
</dbReference>